<accession>A0A7Y5ZZF6</accession>
<gene>
    <name evidence="1" type="ORF">HP550_06595</name>
</gene>
<evidence type="ECO:0000313" key="1">
    <source>
        <dbReference type="EMBL" id="NUU16917.1"/>
    </source>
</evidence>
<organism evidence="1 2">
    <name type="scientific">Cellulomonas humilata</name>
    <dbReference type="NCBI Taxonomy" id="144055"/>
    <lineage>
        <taxon>Bacteria</taxon>
        <taxon>Bacillati</taxon>
        <taxon>Actinomycetota</taxon>
        <taxon>Actinomycetes</taxon>
        <taxon>Micrococcales</taxon>
        <taxon>Cellulomonadaceae</taxon>
        <taxon>Cellulomonas</taxon>
    </lineage>
</organism>
<evidence type="ECO:0000313" key="2">
    <source>
        <dbReference type="Proteomes" id="UP000565724"/>
    </source>
</evidence>
<proteinExistence type="predicted"/>
<sequence length="71" mass="7132">MKAHVTYADDGTILSIGLGGGLLADDESTSGEFELPVGFPSLSGPDAEAEVSRAVAQLVARPGGTTLTARS</sequence>
<dbReference type="RefSeq" id="WP_175346793.1">
    <property type="nucleotide sequence ID" value="NZ_JABMCI010000056.1"/>
</dbReference>
<reference evidence="1 2" key="1">
    <citation type="submission" date="2020-05" db="EMBL/GenBank/DDBJ databases">
        <title>Genome Sequencing of Type Strains.</title>
        <authorList>
            <person name="Lemaire J.F."/>
            <person name="Inderbitzin P."/>
            <person name="Gregorio O.A."/>
            <person name="Collins S.B."/>
            <person name="Wespe N."/>
            <person name="Knight-Connoni V."/>
        </authorList>
    </citation>
    <scope>NUCLEOTIDE SEQUENCE [LARGE SCALE GENOMIC DNA]</scope>
    <source>
        <strain evidence="1 2">ATCC 25174</strain>
    </source>
</reference>
<dbReference type="AlphaFoldDB" id="A0A7Y5ZZF6"/>
<keyword evidence="2" id="KW-1185">Reference proteome</keyword>
<protein>
    <submittedName>
        <fullName evidence="1">Uncharacterized protein</fullName>
    </submittedName>
</protein>
<comment type="caution">
    <text evidence="1">The sequence shown here is derived from an EMBL/GenBank/DDBJ whole genome shotgun (WGS) entry which is preliminary data.</text>
</comment>
<name>A0A7Y5ZZF6_9CELL</name>
<dbReference type="Proteomes" id="UP000565724">
    <property type="component" value="Unassembled WGS sequence"/>
</dbReference>
<dbReference type="EMBL" id="JABMCI010000056">
    <property type="protein sequence ID" value="NUU16917.1"/>
    <property type="molecule type" value="Genomic_DNA"/>
</dbReference>